<dbReference type="EMBL" id="JACSQP010000002">
    <property type="protein sequence ID" value="MBD7956662.1"/>
    <property type="molecule type" value="Genomic_DNA"/>
</dbReference>
<feature type="transmembrane region" description="Helical" evidence="2">
    <location>
        <begin position="136"/>
        <end position="155"/>
    </location>
</feature>
<sequence length="161" mass="17030">MARPDDDALSWDGDDDPTLAAAPAATPLPTGYRAVGRGSERLGETRQADAADETPALNEPTGPAPMGNAALVGVGVFTGIYLLLSLGWVLGAGRLQLVAQLFLDPVAYQVTMWLAVLAPPLWFGTVWLLTRRSKLWLRLVLLAAGAVLLVPWPFVLSGASL</sequence>
<comment type="caution">
    <text evidence="3">The sequence shown here is derived from an EMBL/GenBank/DDBJ whole genome shotgun (WGS) entry which is preliminary data.</text>
</comment>
<keyword evidence="2" id="KW-0472">Membrane</keyword>
<feature type="compositionally biased region" description="Low complexity" evidence="1">
    <location>
        <begin position="18"/>
        <end position="31"/>
    </location>
</feature>
<reference evidence="3 4" key="1">
    <citation type="submission" date="2020-08" db="EMBL/GenBank/DDBJ databases">
        <title>A Genomic Blueprint of the Chicken Gut Microbiome.</title>
        <authorList>
            <person name="Gilroy R."/>
            <person name="Ravi A."/>
            <person name="Getino M."/>
            <person name="Pursley I."/>
            <person name="Horton D.L."/>
            <person name="Alikhan N.-F."/>
            <person name="Baker D."/>
            <person name="Gharbi K."/>
            <person name="Hall N."/>
            <person name="Watson M."/>
            <person name="Adriaenssens E.M."/>
            <person name="Foster-Nyarko E."/>
            <person name="Jarju S."/>
            <person name="Secka A."/>
            <person name="Antonio M."/>
            <person name="Oren A."/>
            <person name="Chaudhuri R."/>
            <person name="La Ragione R.M."/>
            <person name="Hildebrand F."/>
            <person name="Pallen M.J."/>
        </authorList>
    </citation>
    <scope>NUCLEOTIDE SEQUENCE [LARGE SCALE GENOMIC DNA]</scope>
    <source>
        <strain evidence="3 4">Sa4CUA7</strain>
    </source>
</reference>
<feature type="transmembrane region" description="Helical" evidence="2">
    <location>
        <begin position="69"/>
        <end position="90"/>
    </location>
</feature>
<name>A0ABR8RZJ3_9MICO</name>
<proteinExistence type="predicted"/>
<dbReference type="Proteomes" id="UP000648352">
    <property type="component" value="Unassembled WGS sequence"/>
</dbReference>
<feature type="transmembrane region" description="Helical" evidence="2">
    <location>
        <begin position="110"/>
        <end position="129"/>
    </location>
</feature>
<evidence type="ECO:0000256" key="1">
    <source>
        <dbReference type="SAM" id="MobiDB-lite"/>
    </source>
</evidence>
<accession>A0ABR8RZJ3</accession>
<keyword evidence="2" id="KW-1133">Transmembrane helix</keyword>
<keyword evidence="2" id="KW-0812">Transmembrane</keyword>
<keyword evidence="4" id="KW-1185">Reference proteome</keyword>
<feature type="compositionally biased region" description="Acidic residues" evidence="1">
    <location>
        <begin position="7"/>
        <end position="17"/>
    </location>
</feature>
<evidence type="ECO:0000256" key="2">
    <source>
        <dbReference type="SAM" id="Phobius"/>
    </source>
</evidence>
<dbReference type="RefSeq" id="WP_191717687.1">
    <property type="nucleotide sequence ID" value="NZ_JACSQP010000002.1"/>
</dbReference>
<feature type="compositionally biased region" description="Basic and acidic residues" evidence="1">
    <location>
        <begin position="38"/>
        <end position="49"/>
    </location>
</feature>
<evidence type="ECO:0000313" key="4">
    <source>
        <dbReference type="Proteomes" id="UP000648352"/>
    </source>
</evidence>
<feature type="region of interest" description="Disordered" evidence="1">
    <location>
        <begin position="1"/>
        <end position="62"/>
    </location>
</feature>
<protein>
    <submittedName>
        <fullName evidence="3">DNA polymerase III subunit gamma/tau</fullName>
    </submittedName>
</protein>
<gene>
    <name evidence="3" type="ORF">H9651_03325</name>
</gene>
<organism evidence="3 4">
    <name type="scientific">Microbacterium pullorum</name>
    <dbReference type="NCBI Taxonomy" id="2762236"/>
    <lineage>
        <taxon>Bacteria</taxon>
        <taxon>Bacillati</taxon>
        <taxon>Actinomycetota</taxon>
        <taxon>Actinomycetes</taxon>
        <taxon>Micrococcales</taxon>
        <taxon>Microbacteriaceae</taxon>
        <taxon>Microbacterium</taxon>
    </lineage>
</organism>
<evidence type="ECO:0000313" key="3">
    <source>
        <dbReference type="EMBL" id="MBD7956662.1"/>
    </source>
</evidence>